<dbReference type="SUPFAM" id="SSF56784">
    <property type="entry name" value="HAD-like"/>
    <property type="match status" value="1"/>
</dbReference>
<gene>
    <name evidence="6" type="ORF">SAMN04489747_0083</name>
</gene>
<dbReference type="AlphaFoldDB" id="A0A1G6RPB7"/>
<sequence length="214" mass="22587">MVLFDFDGTLGDTIALIVASYRHALSSVAGLEVDDTEARSWIGRPLLGVLQERHPEHAEAMIEAYRDWNRTHHDTLIRPVPGMVELLDGLAAAGARTMVVSSKVTETVRLGLTALGLDQRLPDVVGQGDTEHHKPHPQPLLLAASRLGVEPGECVYVGDATVDVMAAKAAGMTAVAVTWGAGERAELTAAGADTVVDDVDGLAGTLGVRLTPGW</sequence>
<name>A0A1G6RPB7_9ACTN</name>
<dbReference type="PANTHER" id="PTHR43434:SF1">
    <property type="entry name" value="PHOSPHOGLYCOLATE PHOSPHATASE"/>
    <property type="match status" value="1"/>
</dbReference>
<reference evidence="6 7" key="1">
    <citation type="submission" date="2016-10" db="EMBL/GenBank/DDBJ databases">
        <authorList>
            <person name="de Groot N.N."/>
        </authorList>
    </citation>
    <scope>NUCLEOTIDE SEQUENCE [LARGE SCALE GENOMIC DNA]</scope>
    <source>
        <strain evidence="6 7">MON 2.2</strain>
    </source>
</reference>
<dbReference type="STRING" id="675864.SAMN04489747_0083"/>
<evidence type="ECO:0000313" key="6">
    <source>
        <dbReference type="EMBL" id="SDD06540.1"/>
    </source>
</evidence>
<dbReference type="EMBL" id="LT629688">
    <property type="protein sequence ID" value="SDD06540.1"/>
    <property type="molecule type" value="Genomic_DNA"/>
</dbReference>
<dbReference type="InterPro" id="IPR050155">
    <property type="entry name" value="HAD-like_hydrolase_sf"/>
</dbReference>
<dbReference type="NCBIfam" id="TIGR01549">
    <property type="entry name" value="HAD-SF-IA-v1"/>
    <property type="match status" value="1"/>
</dbReference>
<dbReference type="GO" id="GO:0006281">
    <property type="term" value="P:DNA repair"/>
    <property type="evidence" value="ECO:0007669"/>
    <property type="project" value="TreeGrafter"/>
</dbReference>
<evidence type="ECO:0000256" key="2">
    <source>
        <dbReference type="ARBA" id="ARBA00023137"/>
    </source>
</evidence>
<evidence type="ECO:0000256" key="3">
    <source>
        <dbReference type="ARBA" id="ARBA00050405"/>
    </source>
</evidence>
<comment type="similarity">
    <text evidence="1">Belongs to the HAD-like hydrolase superfamily. CbbY/CbbZ/Gph/YieH family.</text>
</comment>
<dbReference type="NCBIfam" id="TIGR01509">
    <property type="entry name" value="HAD-SF-IA-v3"/>
    <property type="match status" value="1"/>
</dbReference>
<dbReference type="InterPro" id="IPR036412">
    <property type="entry name" value="HAD-like_sf"/>
</dbReference>
<keyword evidence="2" id="KW-0829">Tyrosine-protein kinase</keyword>
<dbReference type="RefSeq" id="WP_197679135.1">
    <property type="nucleotide sequence ID" value="NZ_LT629688.1"/>
</dbReference>
<evidence type="ECO:0000313" key="7">
    <source>
        <dbReference type="Proteomes" id="UP000198546"/>
    </source>
</evidence>
<dbReference type="InterPro" id="IPR041492">
    <property type="entry name" value="HAD_2"/>
</dbReference>
<dbReference type="InterPro" id="IPR006439">
    <property type="entry name" value="HAD-SF_hydro_IA"/>
</dbReference>
<comment type="catalytic activity">
    <reaction evidence="3">
        <text>L-tyrosyl-[protein] + ATP = O-phospho-L-tyrosyl-[protein] + ADP + H(+)</text>
        <dbReference type="Rhea" id="RHEA:10596"/>
        <dbReference type="Rhea" id="RHEA-COMP:10136"/>
        <dbReference type="Rhea" id="RHEA-COMP:20101"/>
        <dbReference type="ChEBI" id="CHEBI:15378"/>
        <dbReference type="ChEBI" id="CHEBI:30616"/>
        <dbReference type="ChEBI" id="CHEBI:46858"/>
        <dbReference type="ChEBI" id="CHEBI:61978"/>
        <dbReference type="ChEBI" id="CHEBI:456216"/>
    </reaction>
    <physiologicalReaction direction="left-to-right" evidence="3">
        <dbReference type="Rhea" id="RHEA:10597"/>
    </physiologicalReaction>
</comment>
<evidence type="ECO:0000256" key="4">
    <source>
        <dbReference type="ARBA" id="ARBA00069527"/>
    </source>
</evidence>
<keyword evidence="2" id="KW-0418">Kinase</keyword>
<dbReference type="Gene3D" id="1.10.150.240">
    <property type="entry name" value="Putative phosphatase, domain 2"/>
    <property type="match status" value="1"/>
</dbReference>
<dbReference type="PANTHER" id="PTHR43434">
    <property type="entry name" value="PHOSPHOGLYCOLATE PHOSPHATASE"/>
    <property type="match status" value="1"/>
</dbReference>
<dbReference type="SFLD" id="SFLDS00003">
    <property type="entry name" value="Haloacid_Dehalogenase"/>
    <property type="match status" value="1"/>
</dbReference>
<dbReference type="FunFam" id="3.40.50.1000:FF:000022">
    <property type="entry name" value="Phosphoglycolate phosphatase"/>
    <property type="match status" value="1"/>
</dbReference>
<dbReference type="SFLD" id="SFLDG01129">
    <property type="entry name" value="C1.5:_HAD__Beta-PGM__Phosphata"/>
    <property type="match status" value="1"/>
</dbReference>
<evidence type="ECO:0000256" key="1">
    <source>
        <dbReference type="ARBA" id="ARBA00006171"/>
    </source>
</evidence>
<dbReference type="Pfam" id="PF13419">
    <property type="entry name" value="HAD_2"/>
    <property type="match status" value="1"/>
</dbReference>
<dbReference type="Gene3D" id="3.40.50.1000">
    <property type="entry name" value="HAD superfamily/HAD-like"/>
    <property type="match status" value="1"/>
</dbReference>
<dbReference type="GO" id="GO:0004713">
    <property type="term" value="F:protein tyrosine kinase activity"/>
    <property type="evidence" value="ECO:0007669"/>
    <property type="project" value="UniProtKB-KW"/>
</dbReference>
<proteinExistence type="inferred from homology"/>
<organism evidence="6 7">
    <name type="scientific">Auraticoccus monumenti</name>
    <dbReference type="NCBI Taxonomy" id="675864"/>
    <lineage>
        <taxon>Bacteria</taxon>
        <taxon>Bacillati</taxon>
        <taxon>Actinomycetota</taxon>
        <taxon>Actinomycetes</taxon>
        <taxon>Propionibacteriales</taxon>
        <taxon>Propionibacteriaceae</taxon>
        <taxon>Auraticoccus</taxon>
    </lineage>
</organism>
<dbReference type="InterPro" id="IPR023198">
    <property type="entry name" value="PGP-like_dom2"/>
</dbReference>
<accession>A0A1G6RPB7</accession>
<dbReference type="SFLD" id="SFLDG01135">
    <property type="entry name" value="C1.5.6:_HAD__Beta-PGM__Phospha"/>
    <property type="match status" value="1"/>
</dbReference>
<dbReference type="GO" id="GO:0008967">
    <property type="term" value="F:phosphoglycolate phosphatase activity"/>
    <property type="evidence" value="ECO:0007669"/>
    <property type="project" value="TreeGrafter"/>
</dbReference>
<protein>
    <recommendedName>
        <fullName evidence="4">Tyrosine-protein kinase PtkA</fullName>
    </recommendedName>
    <alternativeName>
        <fullName evidence="5">Protein tyrosine kinase A</fullName>
    </alternativeName>
</protein>
<evidence type="ECO:0000256" key="5">
    <source>
        <dbReference type="ARBA" id="ARBA00080335"/>
    </source>
</evidence>
<keyword evidence="7" id="KW-1185">Reference proteome</keyword>
<keyword evidence="2" id="KW-0808">Transferase</keyword>
<dbReference type="Proteomes" id="UP000198546">
    <property type="component" value="Chromosome i"/>
</dbReference>
<dbReference type="InterPro" id="IPR023214">
    <property type="entry name" value="HAD_sf"/>
</dbReference>